<dbReference type="Proteomes" id="UP000005926">
    <property type="component" value="Unassembled WGS sequence"/>
</dbReference>
<protein>
    <recommendedName>
        <fullName evidence="3">DUF2922 domain-containing protein</fullName>
    </recommendedName>
</protein>
<comment type="caution">
    <text evidence="1">The sequence shown here is derived from an EMBL/GenBank/DDBJ whole genome shotgun (WGS) entry which is preliminary data.</text>
</comment>
<evidence type="ECO:0000313" key="1">
    <source>
        <dbReference type="EMBL" id="EEW36584.1"/>
    </source>
</evidence>
<dbReference type="STRING" id="638301.HMPREF0444_1703"/>
<dbReference type="EMBL" id="ACKZ01000028">
    <property type="protein sequence ID" value="EEW36584.1"/>
    <property type="molecule type" value="Genomic_DNA"/>
</dbReference>
<sequence length="86" mass="9884">MRRESLGHETIVDKKLHLVFKGSNGETKRLTIARPQDELQKNVAEAAMDKISESNLFENEGVLLYTTKKAAYYKTCRVDVFSYDEN</sequence>
<dbReference type="AlphaFoldDB" id="C8NIF8"/>
<organism evidence="1 2">
    <name type="scientific">Granulicatella adiacens ATCC 49175</name>
    <dbReference type="NCBI Taxonomy" id="638301"/>
    <lineage>
        <taxon>Bacteria</taxon>
        <taxon>Bacillati</taxon>
        <taxon>Bacillota</taxon>
        <taxon>Bacilli</taxon>
        <taxon>Lactobacillales</taxon>
        <taxon>Carnobacteriaceae</taxon>
        <taxon>Granulicatella</taxon>
    </lineage>
</organism>
<proteinExistence type="predicted"/>
<name>C8NIF8_9LACT</name>
<dbReference type="Pfam" id="PF11148">
    <property type="entry name" value="DUF2922"/>
    <property type="match status" value="1"/>
</dbReference>
<reference evidence="1 2" key="1">
    <citation type="submission" date="2009-08" db="EMBL/GenBank/DDBJ databases">
        <authorList>
            <person name="Muzny D."/>
            <person name="Qin X."/>
            <person name="Deng J."/>
            <person name="Jiang H."/>
            <person name="Liu Y."/>
            <person name="Qu J."/>
            <person name="Song X.-Z."/>
            <person name="Zhang L."/>
            <person name="Thornton R."/>
            <person name="Coyle M."/>
            <person name="Francisco L."/>
            <person name="Jackson L."/>
            <person name="Javaid M."/>
            <person name="Korchina V."/>
            <person name="Kovar C."/>
            <person name="Mata R."/>
            <person name="Mathew T."/>
            <person name="Ngo R."/>
            <person name="Nguyen L."/>
            <person name="Nguyen N."/>
            <person name="Okwuonu G."/>
            <person name="Ongeri F."/>
            <person name="Pham C."/>
            <person name="Simmons D."/>
            <person name="Wilczek-Boney K."/>
            <person name="Hale W."/>
            <person name="Jakkamsetti A."/>
            <person name="Pham P."/>
            <person name="Ruth R."/>
            <person name="San Lucas F."/>
            <person name="Warren J."/>
            <person name="Zhang J."/>
            <person name="Zhao Z."/>
            <person name="Zhou C."/>
            <person name="Zhu D."/>
            <person name="Lee S."/>
            <person name="Bess C."/>
            <person name="Blankenburg K."/>
            <person name="Forbes L."/>
            <person name="Fu Q."/>
            <person name="Gubbala S."/>
            <person name="Hirani K."/>
            <person name="Jayaseelan J.C."/>
            <person name="Lara F."/>
            <person name="Munidasa M."/>
            <person name="Palculict T."/>
            <person name="Patil S."/>
            <person name="Pu L.-L."/>
            <person name="Saada N."/>
            <person name="Tang L."/>
            <person name="Weissenberger G."/>
            <person name="Zhu Y."/>
            <person name="Hemphill L."/>
            <person name="Shang Y."/>
            <person name="Youmans B."/>
            <person name="Ayvaz T."/>
            <person name="Ross M."/>
            <person name="Santibanez J."/>
            <person name="Aqrawi P."/>
            <person name="Gross S."/>
            <person name="Joshi V."/>
            <person name="Fowler G."/>
            <person name="Nazareth L."/>
            <person name="Reid J."/>
            <person name="Worley K."/>
            <person name="Petrosino J."/>
            <person name="Highlander S."/>
            <person name="Gibbs R."/>
        </authorList>
    </citation>
    <scope>NUCLEOTIDE SEQUENCE [LARGE SCALE GENOMIC DNA]</scope>
    <source>
        <strain evidence="1 2">ATCC 49175</strain>
    </source>
</reference>
<dbReference type="InterPro" id="IPR021321">
    <property type="entry name" value="DUF2922"/>
</dbReference>
<accession>C8NIF8</accession>
<dbReference type="HOGENOM" id="CLU_181401_0_0_9"/>
<evidence type="ECO:0000313" key="2">
    <source>
        <dbReference type="Proteomes" id="UP000005926"/>
    </source>
</evidence>
<keyword evidence="2" id="KW-1185">Reference proteome</keyword>
<gene>
    <name evidence="1" type="ORF">HMPREF0444_1703</name>
</gene>
<evidence type="ECO:0008006" key="3">
    <source>
        <dbReference type="Google" id="ProtNLM"/>
    </source>
</evidence>